<gene>
    <name evidence="1" type="ORF">CMUS01_08035</name>
</gene>
<dbReference type="Proteomes" id="UP000639643">
    <property type="component" value="Unassembled WGS sequence"/>
</dbReference>
<comment type="caution">
    <text evidence="1">The sequence shown here is derived from an EMBL/GenBank/DDBJ whole genome shotgun (WGS) entry which is preliminary data.</text>
</comment>
<accession>A0A8H6KDT2</accession>
<name>A0A8H6KDT2_9PEZI</name>
<evidence type="ECO:0000313" key="1">
    <source>
        <dbReference type="EMBL" id="KAF6829749.1"/>
    </source>
</evidence>
<dbReference type="EMBL" id="WIGM01000302">
    <property type="protein sequence ID" value="KAF6829749.1"/>
    <property type="molecule type" value="Genomic_DNA"/>
</dbReference>
<organism evidence="1 2">
    <name type="scientific">Colletotrichum musicola</name>
    <dbReference type="NCBI Taxonomy" id="2175873"/>
    <lineage>
        <taxon>Eukaryota</taxon>
        <taxon>Fungi</taxon>
        <taxon>Dikarya</taxon>
        <taxon>Ascomycota</taxon>
        <taxon>Pezizomycotina</taxon>
        <taxon>Sordariomycetes</taxon>
        <taxon>Hypocreomycetidae</taxon>
        <taxon>Glomerellales</taxon>
        <taxon>Glomerellaceae</taxon>
        <taxon>Colletotrichum</taxon>
        <taxon>Colletotrichum orchidearum species complex</taxon>
    </lineage>
</organism>
<sequence length="208" mass="23577">MKDRRPYCWWGWRTSTEHDVRSSIYRPRRRNWRRESVQRPDIGQKRSFDALLGRGLVSRRQTPVALAPLPRHEEAADLRSCGMDVKPSALDPRRLVSSAFCSSSSPVRSRPTRFFERSTKPGLGDDATYVSTGRPVLVFERRSFEGGMGCGMNTAAGHWRPTSDGSSPPFLRGRDGWRLLESHDFKRKPVCGETCRKPTCMSECTAGT</sequence>
<dbReference type="AlphaFoldDB" id="A0A8H6KDT2"/>
<reference evidence="1" key="1">
    <citation type="journal article" date="2020" name="Phytopathology">
        <title>Genome Sequence Resources of Colletotrichum truncatum, C. plurivorum, C. musicola, and C. sojae: Four Species Pathogenic to Soybean (Glycine max).</title>
        <authorList>
            <person name="Rogerio F."/>
            <person name="Boufleur T.R."/>
            <person name="Ciampi-Guillardi M."/>
            <person name="Sukno S.A."/>
            <person name="Thon M.R."/>
            <person name="Massola Junior N.S."/>
            <person name="Baroncelli R."/>
        </authorList>
    </citation>
    <scope>NUCLEOTIDE SEQUENCE</scope>
    <source>
        <strain evidence="1">LFN0074</strain>
    </source>
</reference>
<proteinExistence type="predicted"/>
<keyword evidence="2" id="KW-1185">Reference proteome</keyword>
<evidence type="ECO:0000313" key="2">
    <source>
        <dbReference type="Proteomes" id="UP000639643"/>
    </source>
</evidence>
<protein>
    <submittedName>
        <fullName evidence="1">Uncharacterized protein</fullName>
    </submittedName>
</protein>